<dbReference type="EMBL" id="HBIZ01009325">
    <property type="protein sequence ID" value="CAE0752881.1"/>
    <property type="molecule type" value="Transcribed_RNA"/>
</dbReference>
<proteinExistence type="predicted"/>
<organism evidence="3">
    <name type="scientific">Chrysotila carterae</name>
    <name type="common">Marine alga</name>
    <name type="synonym">Syracosphaera carterae</name>
    <dbReference type="NCBI Taxonomy" id="13221"/>
    <lineage>
        <taxon>Eukaryota</taxon>
        <taxon>Haptista</taxon>
        <taxon>Haptophyta</taxon>
        <taxon>Prymnesiophyceae</taxon>
        <taxon>Isochrysidales</taxon>
        <taxon>Isochrysidaceae</taxon>
        <taxon>Chrysotila</taxon>
    </lineage>
</organism>
<feature type="compositionally biased region" description="Low complexity" evidence="1">
    <location>
        <begin position="467"/>
        <end position="520"/>
    </location>
</feature>
<evidence type="ECO:0000256" key="1">
    <source>
        <dbReference type="SAM" id="MobiDB-lite"/>
    </source>
</evidence>
<protein>
    <submittedName>
        <fullName evidence="3">Uncharacterized protein</fullName>
    </submittedName>
</protein>
<feature type="region of interest" description="Disordered" evidence="1">
    <location>
        <begin position="455"/>
        <end position="520"/>
    </location>
</feature>
<dbReference type="AlphaFoldDB" id="A0A6S9RMA6"/>
<name>A0A6S9RMA6_CHRCT</name>
<gene>
    <name evidence="2" type="ORF">PCAR00345_LOCUS5468</name>
    <name evidence="3" type="ORF">PCAR00345_LOCUS5469</name>
</gene>
<evidence type="ECO:0000313" key="2">
    <source>
        <dbReference type="EMBL" id="CAE0752881.1"/>
    </source>
</evidence>
<evidence type="ECO:0000313" key="3">
    <source>
        <dbReference type="EMBL" id="CAE0752882.1"/>
    </source>
</evidence>
<dbReference type="EMBL" id="HBIZ01009326">
    <property type="protein sequence ID" value="CAE0752882.1"/>
    <property type="molecule type" value="Transcribed_RNA"/>
</dbReference>
<reference evidence="3" key="1">
    <citation type="submission" date="2021-01" db="EMBL/GenBank/DDBJ databases">
        <authorList>
            <person name="Corre E."/>
            <person name="Pelletier E."/>
            <person name="Niang G."/>
            <person name="Scheremetjew M."/>
            <person name="Finn R."/>
            <person name="Kale V."/>
            <person name="Holt S."/>
            <person name="Cochrane G."/>
            <person name="Meng A."/>
            <person name="Brown T."/>
            <person name="Cohen L."/>
        </authorList>
    </citation>
    <scope>NUCLEOTIDE SEQUENCE</scope>
    <source>
        <strain evidence="3">CCMP645</strain>
    </source>
</reference>
<accession>A0A6S9RMA6</accession>
<sequence>MGFLDKMAKMAEQGAMKVLEDLEKSLDNTVDVATGNAPAAKRLLDDGYCRLRLNNPMASMAFENIDKEVHTMISRAEFAEYIKECGYEKNVQNTDRLFNYIWEKTNGETQKSSGKRVSKDHLDLSTFIQGYKAFNDTTRNVKEPSVGKKLKNLWANEKNELLNIGKDGALLFTGAFAEWFADYNKVTADDLLSCAEVYNTMLGTKVMFSFGARDGGLDLSKSLQELVGTQADLGWDMSTSYIDCVNNKKHRLTEVKTITNADGSTFDKVLNPHWAEFYYMGATLASVCVICLDQAWMDSEWCKGEAQMFIDLINNMYKGRARADDSLMGKINVDTFAGAEFRFIIVYDQKRFKTRGEVRSWCLSNLGLEGMDLVPATFAKGDSCIPKVEEENFIRYLRRAIEYRNTVDADLASAYRKQKGIVWDESAVDKFLLSQACYKFERSWQKRAADLQLKSRGGAPAKPPAPSSAAASSSTAAASSSAAAAPPQAPAASSAAATVKSSASAQGSSSKKQSSTCIIS</sequence>